<comment type="caution">
    <text evidence="2">The sequence shown here is derived from an EMBL/GenBank/DDBJ whole genome shotgun (WGS) entry which is preliminary data.</text>
</comment>
<dbReference type="PANTHER" id="PTHR11328">
    <property type="entry name" value="MAJOR FACILITATOR SUPERFAMILY DOMAIN-CONTAINING PROTEIN"/>
    <property type="match status" value="1"/>
</dbReference>
<organism evidence="2 3">
    <name type="scientific">Schaedlerella arabinosiphila</name>
    <dbReference type="NCBI Taxonomy" id="2044587"/>
    <lineage>
        <taxon>Bacteria</taxon>
        <taxon>Bacillati</taxon>
        <taxon>Bacillota</taxon>
        <taxon>Clostridia</taxon>
        <taxon>Lachnospirales</taxon>
        <taxon>Lachnospiraceae</taxon>
        <taxon>Schaedlerella</taxon>
    </lineage>
</organism>
<dbReference type="Gene3D" id="1.20.1250.20">
    <property type="entry name" value="MFS general substrate transporter like domains"/>
    <property type="match status" value="2"/>
</dbReference>
<feature type="transmembrane region" description="Helical" evidence="1">
    <location>
        <begin position="281"/>
        <end position="302"/>
    </location>
</feature>
<feature type="transmembrane region" description="Helical" evidence="1">
    <location>
        <begin position="248"/>
        <end position="275"/>
    </location>
</feature>
<gene>
    <name evidence="2" type="ORF">EBB54_22440</name>
</gene>
<feature type="transmembrane region" description="Helical" evidence="1">
    <location>
        <begin position="39"/>
        <end position="63"/>
    </location>
</feature>
<dbReference type="GO" id="GO:0005886">
    <property type="term" value="C:plasma membrane"/>
    <property type="evidence" value="ECO:0007669"/>
    <property type="project" value="TreeGrafter"/>
</dbReference>
<keyword evidence="1" id="KW-0812">Transmembrane</keyword>
<dbReference type="RefSeq" id="WP_125129020.1">
    <property type="nucleotide sequence ID" value="NZ_RHJS01000002.1"/>
</dbReference>
<keyword evidence="1" id="KW-1133">Transmembrane helix</keyword>
<feature type="transmembrane region" description="Helical" evidence="1">
    <location>
        <begin position="158"/>
        <end position="179"/>
    </location>
</feature>
<dbReference type="GO" id="GO:0008643">
    <property type="term" value="P:carbohydrate transport"/>
    <property type="evidence" value="ECO:0007669"/>
    <property type="project" value="InterPro"/>
</dbReference>
<proteinExistence type="predicted"/>
<feature type="transmembrane region" description="Helical" evidence="1">
    <location>
        <begin position="84"/>
        <end position="106"/>
    </location>
</feature>
<dbReference type="AlphaFoldDB" id="A0A426DM51"/>
<feature type="transmembrane region" description="Helical" evidence="1">
    <location>
        <begin position="386"/>
        <end position="410"/>
    </location>
</feature>
<dbReference type="Pfam" id="PF13347">
    <property type="entry name" value="MFS_2"/>
    <property type="match status" value="1"/>
</dbReference>
<feature type="transmembrane region" description="Helical" evidence="1">
    <location>
        <begin position="422"/>
        <end position="444"/>
    </location>
</feature>
<feature type="transmembrane region" description="Helical" evidence="1">
    <location>
        <begin position="314"/>
        <end position="334"/>
    </location>
</feature>
<evidence type="ECO:0000313" key="2">
    <source>
        <dbReference type="EMBL" id="RRK33813.1"/>
    </source>
</evidence>
<dbReference type="GO" id="GO:0006814">
    <property type="term" value="P:sodium ion transport"/>
    <property type="evidence" value="ECO:0007669"/>
    <property type="project" value="InterPro"/>
</dbReference>
<dbReference type="NCBIfam" id="TIGR00792">
    <property type="entry name" value="gph"/>
    <property type="match status" value="1"/>
</dbReference>
<reference evidence="2" key="1">
    <citation type="submission" date="2018-10" db="EMBL/GenBank/DDBJ databases">
        <title>Schaedlerella arabinophila gen. nov. sp. nov., isolated from the mouse intestinal tract and comparative analysis with the genome of the closely related altered Schaedler flora strain ASF502.</title>
        <authorList>
            <person name="Miyake S."/>
            <person name="Soh M."/>
            <person name="Seedorf H."/>
        </authorList>
    </citation>
    <scope>NUCLEOTIDE SEQUENCE [LARGE SCALE GENOMIC DNA]</scope>
    <source>
        <strain evidence="2">DSM 106076</strain>
    </source>
</reference>
<dbReference type="InterPro" id="IPR001927">
    <property type="entry name" value="Na/Gal_symport"/>
</dbReference>
<dbReference type="CDD" id="cd17332">
    <property type="entry name" value="MFS_MelB_like"/>
    <property type="match status" value="1"/>
</dbReference>
<protein>
    <submittedName>
        <fullName evidence="2">MFS transporter</fullName>
    </submittedName>
</protein>
<accession>A0A426DM51</accession>
<keyword evidence="3" id="KW-1185">Reference proteome</keyword>
<dbReference type="Proteomes" id="UP000274920">
    <property type="component" value="Unassembled WGS sequence"/>
</dbReference>
<evidence type="ECO:0000313" key="3">
    <source>
        <dbReference type="Proteomes" id="UP000274920"/>
    </source>
</evidence>
<feature type="transmembrane region" description="Helical" evidence="1">
    <location>
        <begin position="191"/>
        <end position="212"/>
    </location>
</feature>
<name>A0A426DM51_9FIRM</name>
<feature type="transmembrane region" description="Helical" evidence="1">
    <location>
        <begin position="112"/>
        <end position="138"/>
    </location>
</feature>
<dbReference type="EMBL" id="RHJS01000002">
    <property type="protein sequence ID" value="RRK33813.1"/>
    <property type="molecule type" value="Genomic_DNA"/>
</dbReference>
<dbReference type="GO" id="GO:0015293">
    <property type="term" value="F:symporter activity"/>
    <property type="evidence" value="ECO:0007669"/>
    <property type="project" value="InterPro"/>
</dbReference>
<dbReference type="InterPro" id="IPR036259">
    <property type="entry name" value="MFS_trans_sf"/>
</dbReference>
<sequence>METKAITQEKTNKTLGLFYSFGEVGSQLSWYMINSYLTLFYTDIVGLSAAAISFIMLVARIWDAANDPMMGLLADRTQTRWGKFRPYLMIGPPFLAVFNILTFTVFPVEGAAKVAICLSCYIATGMAYTVVNLSYSGLLNRIARDSRVRTNYAAAKSVASAVISMLLSAFAMPVILYFSTTVNGNEKAADARGYLIAAVILSVLMLPAFWLCAWRCKETVVIDVPESSGAKEKKSILRSLKVSVQNKMLLIIILNTFMGAMGNIARMSLLSYYVIYVVGSYTMIAPIYTTMSVFQLIGSMLIPYVIRLTSKRNICILMNTASIISLIAIFLFGAKIPAVIFIFSAVIGYSNSTAGVGIGMVCDCIEYGDWKYGIRDEALPFAVTSFSVKLATAITGSVGVLLLAAAGYVAGAEQSEAVKMGINAVVNLIPAACFVVSTIPLFFYKLDDKMMRQIASDLDERKMAGK</sequence>
<feature type="transmembrane region" description="Helical" evidence="1">
    <location>
        <begin position="340"/>
        <end position="365"/>
    </location>
</feature>
<keyword evidence="1" id="KW-0472">Membrane</keyword>
<dbReference type="PANTHER" id="PTHR11328:SF24">
    <property type="entry name" value="MAJOR FACILITATOR SUPERFAMILY (MFS) PROFILE DOMAIN-CONTAINING PROTEIN"/>
    <property type="match status" value="1"/>
</dbReference>
<evidence type="ECO:0000256" key="1">
    <source>
        <dbReference type="SAM" id="Phobius"/>
    </source>
</evidence>
<dbReference type="SUPFAM" id="SSF103473">
    <property type="entry name" value="MFS general substrate transporter"/>
    <property type="match status" value="1"/>
</dbReference>
<dbReference type="InterPro" id="IPR039672">
    <property type="entry name" value="MFS_2"/>
</dbReference>